<dbReference type="InterPro" id="IPR055259">
    <property type="entry name" value="YkvP/CgeB_Glyco_trans-like"/>
</dbReference>
<dbReference type="AlphaFoldDB" id="E1JS07"/>
<evidence type="ECO:0000313" key="2">
    <source>
        <dbReference type="EMBL" id="EFL52776.1"/>
    </source>
</evidence>
<dbReference type="EMBL" id="AECZ01000002">
    <property type="protein sequence ID" value="EFL52776.1"/>
    <property type="molecule type" value="Genomic_DNA"/>
</dbReference>
<gene>
    <name evidence="2" type="ORF">DesfrDRAFT_0406</name>
</gene>
<evidence type="ECO:0000259" key="1">
    <source>
        <dbReference type="Pfam" id="PF13524"/>
    </source>
</evidence>
<dbReference type="STRING" id="596151.DesfrDRAFT_0406"/>
<comment type="caution">
    <text evidence="2">The sequence shown here is derived from an EMBL/GenBank/DDBJ whole genome shotgun (WGS) entry which is preliminary data.</text>
</comment>
<proteinExistence type="predicted"/>
<sequence length="502" mass="54913">MAQSPSRLRVTDELGAAKTLAPGHEIVSRAESPDWLVLGLGPAPQALAATLPPGARVRYLECPAFLAQTDAAWRAAIPAGWTPLASFDPALAAHANILLYRQAGTLFPRFWSPVRAALLLPVVPDAPRRGEIALLPRDTGGLVAPGLTAGFEAEGFSVRVVDRAGLLDTLERERPALFFSVNFTGLDRHGEVQALLARAGVPVVVWCVDNPFHCLSGVKTTAWRDVVLCVTDDWFVEPLKRHGARAVHHLPLAADPAFFRATPDRPELAGKLLFVGRSAFPDKALFFSGLRLDPALWDEAMALLSRGERPDFGWWEKRLGVASLWPGRDARRVGYGAEESGQAWRRLVIREAARTGKLAVCGDAAWRKLVEAPFAWLPPVPYREALPGLYASARAVVGAVSPLLPHGLTQRHFDVWAAGGCLLTDHTPGLDIFPSELTKPIAYRTARDIPDLAKRLSHDAEDLKTAWRELIATRHTYRHRIRSVLEWVAGEGGRGNRGETFL</sequence>
<keyword evidence="3" id="KW-1185">Reference proteome</keyword>
<feature type="domain" description="Spore protein YkvP/CgeB glycosyl transferase-like" evidence="1">
    <location>
        <begin position="346"/>
        <end position="485"/>
    </location>
</feature>
<reference evidence="2 3" key="1">
    <citation type="submission" date="2010-08" db="EMBL/GenBank/DDBJ databases">
        <title>The draft genome of Desulfovibrio fructosovorans JJ.</title>
        <authorList>
            <consortium name="US DOE Joint Genome Institute (JGI-PGF)"/>
            <person name="Lucas S."/>
            <person name="Copeland A."/>
            <person name="Lapidus A."/>
            <person name="Cheng J.-F."/>
            <person name="Bruce D."/>
            <person name="Goodwin L."/>
            <person name="Pitluck S."/>
            <person name="Land M.L."/>
            <person name="Hauser L."/>
            <person name="Chang Y.-J."/>
            <person name="Jeffries C."/>
            <person name="Wall J.D."/>
            <person name="Stahl D.A."/>
            <person name="Arkin A.P."/>
            <person name="Dehal P."/>
            <person name="Stolyar S.M."/>
            <person name="Hazen T.C."/>
            <person name="Woyke T.J."/>
        </authorList>
    </citation>
    <scope>NUCLEOTIDE SEQUENCE [LARGE SCALE GENOMIC DNA]</scope>
    <source>
        <strain evidence="2 3">JJ</strain>
    </source>
</reference>
<organism evidence="2 3">
    <name type="scientific">Solidesulfovibrio fructosivorans JJ]</name>
    <dbReference type="NCBI Taxonomy" id="596151"/>
    <lineage>
        <taxon>Bacteria</taxon>
        <taxon>Pseudomonadati</taxon>
        <taxon>Thermodesulfobacteriota</taxon>
        <taxon>Desulfovibrionia</taxon>
        <taxon>Desulfovibrionales</taxon>
        <taxon>Desulfovibrionaceae</taxon>
        <taxon>Solidesulfovibrio</taxon>
    </lineage>
</organism>
<name>E1JS07_SOLFR</name>
<evidence type="ECO:0000313" key="3">
    <source>
        <dbReference type="Proteomes" id="UP000006250"/>
    </source>
</evidence>
<dbReference type="Pfam" id="PF13524">
    <property type="entry name" value="Glyco_trans_1_2"/>
    <property type="match status" value="1"/>
</dbReference>
<protein>
    <recommendedName>
        <fullName evidence="1">Spore protein YkvP/CgeB glycosyl transferase-like domain-containing protein</fullName>
    </recommendedName>
</protein>
<dbReference type="eggNOG" id="COG4641">
    <property type="taxonomic scope" value="Bacteria"/>
</dbReference>
<dbReference type="OrthoDB" id="9179708at2"/>
<dbReference type="RefSeq" id="WP_005990608.1">
    <property type="nucleotide sequence ID" value="NZ_AECZ01000002.1"/>
</dbReference>
<accession>E1JS07</accession>
<dbReference type="Proteomes" id="UP000006250">
    <property type="component" value="Unassembled WGS sequence"/>
</dbReference>